<comment type="caution">
    <text evidence="2">The sequence shown here is derived from an EMBL/GenBank/DDBJ whole genome shotgun (WGS) entry which is preliminary data.</text>
</comment>
<dbReference type="EMBL" id="JAVRHX010000002">
    <property type="protein sequence ID" value="MDT0595301.1"/>
    <property type="molecule type" value="Genomic_DNA"/>
</dbReference>
<reference evidence="2 3" key="1">
    <citation type="submission" date="2023-09" db="EMBL/GenBank/DDBJ databases">
        <authorList>
            <person name="Rey-Velasco X."/>
        </authorList>
    </citation>
    <scope>NUCLEOTIDE SEQUENCE [LARGE SCALE GENOMIC DNA]</scope>
    <source>
        <strain evidence="2 3">P117</strain>
    </source>
</reference>
<proteinExistence type="predicted"/>
<dbReference type="CDD" id="cd20303">
    <property type="entry name" value="cupin_ChrR_1"/>
    <property type="match status" value="1"/>
</dbReference>
<evidence type="ECO:0000259" key="1">
    <source>
        <dbReference type="Pfam" id="PF12973"/>
    </source>
</evidence>
<organism evidence="2 3">
    <name type="scientific">Glaciecola petra</name>
    <dbReference type="NCBI Taxonomy" id="3075602"/>
    <lineage>
        <taxon>Bacteria</taxon>
        <taxon>Pseudomonadati</taxon>
        <taxon>Pseudomonadota</taxon>
        <taxon>Gammaproteobacteria</taxon>
        <taxon>Alteromonadales</taxon>
        <taxon>Alteromonadaceae</taxon>
        <taxon>Glaciecola</taxon>
    </lineage>
</organism>
<dbReference type="Proteomes" id="UP001253545">
    <property type="component" value="Unassembled WGS sequence"/>
</dbReference>
<dbReference type="RefSeq" id="WP_311368811.1">
    <property type="nucleotide sequence ID" value="NZ_JAVRHX010000002.1"/>
</dbReference>
<sequence>MKIAANFNERVVVHYNDVTWLKSPMPGVERKPLDRVGEEIARATSIVKYAPGSRFSPHIHTGGEEFVVLEGVFQDEHGDFPVGSYIRNPPGSSHTPRSDDGCTIFVKLWQFQPEDSEHLRVQMVNAKASPLGSNEHIQVTPLYEGKFEKVSLLRMDANTRLVVNAIGGAELLVMAGEATEKDDTLVKHSWLRCPINSELTLQSGANGASIWLKTDHLKDVDKQIARVSLAV</sequence>
<evidence type="ECO:0000313" key="3">
    <source>
        <dbReference type="Proteomes" id="UP001253545"/>
    </source>
</evidence>
<dbReference type="SUPFAM" id="SSF51182">
    <property type="entry name" value="RmlC-like cupins"/>
    <property type="match status" value="2"/>
</dbReference>
<dbReference type="InterPro" id="IPR011051">
    <property type="entry name" value="RmlC_Cupin_sf"/>
</dbReference>
<keyword evidence="3" id="KW-1185">Reference proteome</keyword>
<feature type="domain" description="ChrR-like cupin" evidence="1">
    <location>
        <begin position="9"/>
        <end position="112"/>
    </location>
</feature>
<dbReference type="Pfam" id="PF12973">
    <property type="entry name" value="Cupin_7"/>
    <property type="match status" value="1"/>
</dbReference>
<protein>
    <submittedName>
        <fullName evidence="2">Cupin domain-containing protein</fullName>
    </submittedName>
</protein>
<accession>A0ABU2ZSS2</accession>
<dbReference type="InterPro" id="IPR014710">
    <property type="entry name" value="RmlC-like_jellyroll"/>
</dbReference>
<dbReference type="Gene3D" id="2.60.120.10">
    <property type="entry name" value="Jelly Rolls"/>
    <property type="match status" value="1"/>
</dbReference>
<evidence type="ECO:0000313" key="2">
    <source>
        <dbReference type="EMBL" id="MDT0595301.1"/>
    </source>
</evidence>
<gene>
    <name evidence="2" type="ORF">RM552_10630</name>
</gene>
<name>A0ABU2ZSS2_9ALTE</name>
<dbReference type="InterPro" id="IPR025979">
    <property type="entry name" value="ChrR-like_cupin_dom"/>
</dbReference>